<dbReference type="EMBL" id="JABANO010010938">
    <property type="protein sequence ID" value="KAF4744284.1"/>
    <property type="molecule type" value="Genomic_DNA"/>
</dbReference>
<evidence type="ECO:0000313" key="3">
    <source>
        <dbReference type="EMBL" id="KAF4744284.1"/>
    </source>
</evidence>
<comment type="caution">
    <text evidence="2">The sequence shown here is derived from an EMBL/GenBank/DDBJ whole genome shotgun (WGS) entry which is preliminary data.</text>
</comment>
<evidence type="ECO:0000313" key="4">
    <source>
        <dbReference type="Proteomes" id="UP000553632"/>
    </source>
</evidence>
<dbReference type="InterPro" id="IPR008974">
    <property type="entry name" value="TRAF-like"/>
</dbReference>
<proteinExistence type="predicted"/>
<dbReference type="Gene3D" id="2.60.210.10">
    <property type="entry name" value="Apoptosis, Tumor Necrosis Factor Receptor Associated Protein 2, Chain A"/>
    <property type="match status" value="1"/>
</dbReference>
<dbReference type="SUPFAM" id="SSF49599">
    <property type="entry name" value="TRAF domain-like"/>
    <property type="match status" value="1"/>
</dbReference>
<name>A0A7J6T2M3_PEROL</name>
<feature type="region of interest" description="Disordered" evidence="1">
    <location>
        <begin position="258"/>
        <end position="287"/>
    </location>
</feature>
<sequence>MSLAEFRVDPGQSKTTATSPMMEADCFNFCVKVYLGQWNLRCGFLGVFTSFHKRTASVDLFPLGHKVKFQVELVNHGNPQASIVIRARAYTVGWGPKPVSPEWHEVRFDGRQEYDPGDEFKSPPTWKGNYKFQVAVLPGGIRSEDGQQYLAAYIHLLGTRDVQISSHMLRERSCRMSIDFRCRRKYRDDRYTVIGTNWTAIHTFDGFGHSWGCPALILISEIKNEALGWLNPKGKIVIRASVSPSLDEGPNPLEFQFRGERSSITTGSARRGAMDTVESSAKRVKKE</sequence>
<dbReference type="Proteomes" id="UP000553632">
    <property type="component" value="Unassembled WGS sequence"/>
</dbReference>
<evidence type="ECO:0000256" key="1">
    <source>
        <dbReference type="SAM" id="MobiDB-lite"/>
    </source>
</evidence>
<accession>A0A7J6T2M3</accession>
<keyword evidence="4" id="KW-1185">Reference proteome</keyword>
<evidence type="ECO:0000313" key="5">
    <source>
        <dbReference type="Proteomes" id="UP000574390"/>
    </source>
</evidence>
<dbReference type="Proteomes" id="UP000574390">
    <property type="component" value="Unassembled WGS sequence"/>
</dbReference>
<reference evidence="4 5" key="1">
    <citation type="submission" date="2020-04" db="EMBL/GenBank/DDBJ databases">
        <title>Perkinsus olseni comparative genomics.</title>
        <authorList>
            <person name="Bogema D.R."/>
        </authorList>
    </citation>
    <scope>NUCLEOTIDE SEQUENCE [LARGE SCALE GENOMIC DNA]</scope>
    <source>
        <strain evidence="2">ATCC PRA-205</strain>
        <strain evidence="3 4">ATCC PRA-207</strain>
    </source>
</reference>
<protein>
    <submittedName>
        <fullName evidence="2">Uncharacterized protein</fullName>
    </submittedName>
</protein>
<gene>
    <name evidence="2" type="ORF">FOZ62_002916</name>
    <name evidence="3" type="ORF">FOZ63_003852</name>
</gene>
<dbReference type="AlphaFoldDB" id="A0A7J6T2M3"/>
<evidence type="ECO:0000313" key="2">
    <source>
        <dbReference type="EMBL" id="KAF4739251.1"/>
    </source>
</evidence>
<organism evidence="2 5">
    <name type="scientific">Perkinsus olseni</name>
    <name type="common">Perkinsus atlanticus</name>
    <dbReference type="NCBI Taxonomy" id="32597"/>
    <lineage>
        <taxon>Eukaryota</taxon>
        <taxon>Sar</taxon>
        <taxon>Alveolata</taxon>
        <taxon>Perkinsozoa</taxon>
        <taxon>Perkinsea</taxon>
        <taxon>Perkinsida</taxon>
        <taxon>Perkinsidae</taxon>
        <taxon>Perkinsus</taxon>
    </lineage>
</organism>
<dbReference type="EMBL" id="JABANM010010518">
    <property type="protein sequence ID" value="KAF4739251.1"/>
    <property type="molecule type" value="Genomic_DNA"/>
</dbReference>